<dbReference type="PANTHER" id="PTHR45527:SF1">
    <property type="entry name" value="FATTY ACID SYNTHASE"/>
    <property type="match status" value="1"/>
</dbReference>
<dbReference type="FunFam" id="1.10.1200.10:FF:000016">
    <property type="entry name" value="Non-ribosomal peptide synthase"/>
    <property type="match status" value="4"/>
</dbReference>
<dbReference type="OrthoDB" id="2472181at2"/>
<dbReference type="PROSITE" id="PS00455">
    <property type="entry name" value="AMP_BINDING"/>
    <property type="match status" value="4"/>
</dbReference>
<dbReference type="Gene3D" id="3.30.300.30">
    <property type="match status" value="4"/>
</dbReference>
<comment type="caution">
    <text evidence="5">The sequence shown here is derived from an EMBL/GenBank/DDBJ whole genome shotgun (WGS) entry which is preliminary data.</text>
</comment>
<dbReference type="Pfam" id="PF13193">
    <property type="entry name" value="AMP-binding_C"/>
    <property type="match status" value="3"/>
</dbReference>
<dbReference type="InterPro" id="IPR029058">
    <property type="entry name" value="AB_hydrolase_fold"/>
</dbReference>
<evidence type="ECO:0000256" key="3">
    <source>
        <dbReference type="ARBA" id="ARBA00022553"/>
    </source>
</evidence>
<comment type="cofactor">
    <cofactor evidence="1">
        <name>pantetheine 4'-phosphate</name>
        <dbReference type="ChEBI" id="CHEBI:47942"/>
    </cofactor>
</comment>
<dbReference type="FunFam" id="3.40.50.980:FF:000001">
    <property type="entry name" value="Non-ribosomal peptide synthetase"/>
    <property type="match status" value="1"/>
</dbReference>
<keyword evidence="3" id="KW-0597">Phosphoprotein</keyword>
<dbReference type="Pfam" id="PF00501">
    <property type="entry name" value="AMP-binding"/>
    <property type="match status" value="5"/>
</dbReference>
<evidence type="ECO:0000313" key="5">
    <source>
        <dbReference type="EMBL" id="RLK58814.1"/>
    </source>
</evidence>
<name>A0A421B381_9PSEU</name>
<feature type="domain" description="Carrier" evidence="4">
    <location>
        <begin position="946"/>
        <end position="1021"/>
    </location>
</feature>
<dbReference type="InterPro" id="IPR020806">
    <property type="entry name" value="PKS_PP-bd"/>
</dbReference>
<dbReference type="GO" id="GO:0072330">
    <property type="term" value="P:monocarboxylic acid biosynthetic process"/>
    <property type="evidence" value="ECO:0007669"/>
    <property type="project" value="UniProtKB-ARBA"/>
</dbReference>
<feature type="domain" description="Carrier" evidence="4">
    <location>
        <begin position="1981"/>
        <end position="2056"/>
    </location>
</feature>
<dbReference type="PROSITE" id="PS00012">
    <property type="entry name" value="PHOSPHOPANTETHEINE"/>
    <property type="match status" value="4"/>
</dbReference>
<dbReference type="Proteomes" id="UP000282454">
    <property type="component" value="Unassembled WGS sequence"/>
</dbReference>
<feature type="domain" description="Carrier" evidence="4">
    <location>
        <begin position="4038"/>
        <end position="4113"/>
    </location>
</feature>
<evidence type="ECO:0000259" key="4">
    <source>
        <dbReference type="PROSITE" id="PS50075"/>
    </source>
</evidence>
<dbReference type="NCBIfam" id="NF003417">
    <property type="entry name" value="PRK04813.1"/>
    <property type="match status" value="4"/>
</dbReference>
<dbReference type="GO" id="GO:0031177">
    <property type="term" value="F:phosphopantetheine binding"/>
    <property type="evidence" value="ECO:0007669"/>
    <property type="project" value="InterPro"/>
</dbReference>
<dbReference type="GO" id="GO:0043041">
    <property type="term" value="P:amino acid activation for nonribosomal peptide biosynthetic process"/>
    <property type="evidence" value="ECO:0007669"/>
    <property type="project" value="TreeGrafter"/>
</dbReference>
<dbReference type="Pfam" id="PF00975">
    <property type="entry name" value="Thioesterase"/>
    <property type="match status" value="1"/>
</dbReference>
<dbReference type="Pfam" id="PF00550">
    <property type="entry name" value="PP-binding"/>
    <property type="match status" value="4"/>
</dbReference>
<dbReference type="InterPro" id="IPR001031">
    <property type="entry name" value="Thioesterase"/>
</dbReference>
<dbReference type="InterPro" id="IPR010071">
    <property type="entry name" value="AA_adenyl_dom"/>
</dbReference>
<dbReference type="SUPFAM" id="SSF47336">
    <property type="entry name" value="ACP-like"/>
    <property type="match status" value="4"/>
</dbReference>
<dbReference type="RefSeq" id="WP_121391650.1">
    <property type="nucleotide sequence ID" value="NZ_RCDD01000002.1"/>
</dbReference>
<dbReference type="SMART" id="SM00823">
    <property type="entry name" value="PKS_PP"/>
    <property type="match status" value="4"/>
</dbReference>
<dbReference type="PANTHER" id="PTHR45527">
    <property type="entry name" value="NONRIBOSOMAL PEPTIDE SYNTHETASE"/>
    <property type="match status" value="1"/>
</dbReference>
<dbReference type="InterPro" id="IPR045851">
    <property type="entry name" value="AMP-bd_C_sf"/>
</dbReference>
<dbReference type="InterPro" id="IPR009081">
    <property type="entry name" value="PP-bd_ACP"/>
</dbReference>
<dbReference type="Gene3D" id="1.10.1200.10">
    <property type="entry name" value="ACP-like"/>
    <property type="match status" value="3"/>
</dbReference>
<feature type="domain" description="Carrier" evidence="4">
    <location>
        <begin position="3015"/>
        <end position="3090"/>
    </location>
</feature>
<dbReference type="SUPFAM" id="SSF56801">
    <property type="entry name" value="Acetyl-CoA synthetase-like"/>
    <property type="match status" value="4"/>
</dbReference>
<dbReference type="InterPro" id="IPR025110">
    <property type="entry name" value="AMP-bd_C"/>
</dbReference>
<evidence type="ECO:0000256" key="2">
    <source>
        <dbReference type="ARBA" id="ARBA00022450"/>
    </source>
</evidence>
<keyword evidence="2" id="KW-0596">Phosphopantetheine</keyword>
<dbReference type="SUPFAM" id="SSF52777">
    <property type="entry name" value="CoA-dependent acyltransferases"/>
    <property type="match status" value="8"/>
</dbReference>
<dbReference type="CDD" id="cd05930">
    <property type="entry name" value="A_NRPS"/>
    <property type="match status" value="2"/>
</dbReference>
<dbReference type="CDD" id="cd19540">
    <property type="entry name" value="LCL_NRPS-like"/>
    <property type="match status" value="4"/>
</dbReference>
<dbReference type="PROSITE" id="PS50075">
    <property type="entry name" value="CARRIER"/>
    <property type="match status" value="4"/>
</dbReference>
<dbReference type="GO" id="GO:0003824">
    <property type="term" value="F:catalytic activity"/>
    <property type="evidence" value="ECO:0007669"/>
    <property type="project" value="InterPro"/>
</dbReference>
<dbReference type="Gene3D" id="3.30.559.30">
    <property type="entry name" value="Nonribosomal peptide synthetase, condensation domain"/>
    <property type="match status" value="4"/>
</dbReference>
<dbReference type="Pfam" id="PF00668">
    <property type="entry name" value="Condensation"/>
    <property type="match status" value="4"/>
</dbReference>
<dbReference type="GO" id="GO:0044550">
    <property type="term" value="P:secondary metabolite biosynthetic process"/>
    <property type="evidence" value="ECO:0007669"/>
    <property type="project" value="TreeGrafter"/>
</dbReference>
<dbReference type="Gene3D" id="3.40.50.1820">
    <property type="entry name" value="alpha/beta hydrolase"/>
    <property type="match status" value="1"/>
</dbReference>
<dbReference type="InterPro" id="IPR000873">
    <property type="entry name" value="AMP-dep_synth/lig_dom"/>
</dbReference>
<dbReference type="InterPro" id="IPR036736">
    <property type="entry name" value="ACP-like_sf"/>
</dbReference>
<organism evidence="5 6">
    <name type="scientific">Actinokineospora cianjurensis</name>
    <dbReference type="NCBI Taxonomy" id="585224"/>
    <lineage>
        <taxon>Bacteria</taxon>
        <taxon>Bacillati</taxon>
        <taxon>Actinomycetota</taxon>
        <taxon>Actinomycetes</taxon>
        <taxon>Pseudonocardiales</taxon>
        <taxon>Pseudonocardiaceae</taxon>
        <taxon>Actinokineospora</taxon>
    </lineage>
</organism>
<dbReference type="InterPro" id="IPR020845">
    <property type="entry name" value="AMP-binding_CS"/>
</dbReference>
<evidence type="ECO:0000256" key="1">
    <source>
        <dbReference type="ARBA" id="ARBA00001957"/>
    </source>
</evidence>
<dbReference type="Gene3D" id="3.30.559.10">
    <property type="entry name" value="Chloramphenicol acetyltransferase-like domain"/>
    <property type="match status" value="4"/>
</dbReference>
<accession>A0A421B381</accession>
<dbReference type="InterPro" id="IPR006162">
    <property type="entry name" value="Ppantetheine_attach_site"/>
</dbReference>
<dbReference type="GO" id="GO:0005829">
    <property type="term" value="C:cytosol"/>
    <property type="evidence" value="ECO:0007669"/>
    <property type="project" value="TreeGrafter"/>
</dbReference>
<gene>
    <name evidence="5" type="ORF">CLV68_3292</name>
</gene>
<dbReference type="InterPro" id="IPR001242">
    <property type="entry name" value="Condensation_dom"/>
</dbReference>
<dbReference type="EMBL" id="RCDD01000002">
    <property type="protein sequence ID" value="RLK58814.1"/>
    <property type="molecule type" value="Genomic_DNA"/>
</dbReference>
<protein>
    <submittedName>
        <fullName evidence="5">Amino acid adenylation domain-containing protein</fullName>
    </submittedName>
</protein>
<evidence type="ECO:0000313" key="6">
    <source>
        <dbReference type="Proteomes" id="UP000282454"/>
    </source>
</evidence>
<dbReference type="SUPFAM" id="SSF53474">
    <property type="entry name" value="alpha/beta-Hydrolases"/>
    <property type="match status" value="1"/>
</dbReference>
<reference evidence="5 6" key="1">
    <citation type="submission" date="2018-10" db="EMBL/GenBank/DDBJ databases">
        <title>Genomic Encyclopedia of Archaeal and Bacterial Type Strains, Phase II (KMG-II): from individual species to whole genera.</title>
        <authorList>
            <person name="Goeker M."/>
        </authorList>
    </citation>
    <scope>NUCLEOTIDE SEQUENCE [LARGE SCALE GENOMIC DNA]</scope>
    <source>
        <strain evidence="5 6">DSM 45657</strain>
    </source>
</reference>
<dbReference type="Gene3D" id="3.40.50.12780">
    <property type="entry name" value="N-terminal domain of ligase-like"/>
    <property type="match status" value="4"/>
</dbReference>
<dbReference type="FunFam" id="3.30.300.30:FF:000010">
    <property type="entry name" value="Enterobactin synthetase component F"/>
    <property type="match status" value="2"/>
</dbReference>
<dbReference type="CDD" id="cd12117">
    <property type="entry name" value="A_NRPS_Srf_like"/>
    <property type="match status" value="2"/>
</dbReference>
<proteinExistence type="predicted"/>
<dbReference type="NCBIfam" id="TIGR01733">
    <property type="entry name" value="AA-adenyl-dom"/>
    <property type="match status" value="4"/>
</dbReference>
<keyword evidence="6" id="KW-1185">Reference proteome</keyword>
<dbReference type="InterPro" id="IPR042099">
    <property type="entry name" value="ANL_N_sf"/>
</dbReference>
<sequence>MIPLSFAQQRLWFLNELEGPSSTYTVVVAHRMTGSLDRAALTQAVTDVVGRHEAVRTVFPAENGVPCQRVLPVADAGITPHLVEVPDGGLDAALAATRAHRFDLSVEPPVRVSLLAVAPDEHVLVVAAHHIACDGWSLAPLMRDLGVAYTARLDGTAPGWDELPVQYADYTLWQRDLLGTEDDPDSLLSAQLDYWRHRLVDLPDEITLPWDRSRPAVASYRGEVVSTRLDATLHSALRDLASAHGATLFMVVQAALAVLYTKLGAGTDIPFGTALAGRTDDALDDLVGFFVTTVVLRTDTSGNPTFAELLRRVREDDLAAFGNQDVPFERLVELLNPSRGTARHPLFQTMLSIQNNARGDAGFPGLVLTELPVALDAAKFDLVIAITEDFDATGAPAGLHGAVEYAVDLFDRITVTTLLDQFVRLLAAVAEDPTRPLDRLDVHAPEEFRLQTTEFNDTTGIDPVPARGCLGTLFEEQVARTPDAVAISCGDRRLTYAEVNATANRLAAWLIDRGVEPEKFVALSLPRSPEALIATIAVAKTGGAYVPLARDLPEARRDHLLATTAPVLVLTDLPADLDTYPAENPGVVGEPDALAYVMFTSGSTGKPKGVAVSHANVAAYAASSYWRNETHARVLCYSVPSFDGTVFETWAPWFAGNEVVVVPDGPVDSDVLAGVIKAQGVTAVFMTTALFAAMVDTEIDALGLLREVSTGGDILSRAAVDKVFQECPDLRLMHAYGPTETTVFSIHGLLPRPLPSAVPLGRPLPGAHEYVLDENLRPVPTGGTGELYIFGTQVSRGYVGLPGLSASRFVACPFGVPGERMYRTGDLVRWRPGGVLEFVGRVDGQVKLRGFRIELAEIEHALDLLPDAGHSVVVVREDRPGDRRLVAYLTGTAEPDALRRGLSATLPDYMLPVAFVRLESLPFSFTGKLDRSALPAPDYEQVRGRAARSPQEQILCGLFAEVLGLPEVGVDDGFFDLGGHSLLATRLISRVRTVLGAELTIRDLFQAPTVAGLGERLRAAADTRPAPRRYDRPERPPLSHAQQRLWFLGELEGVNATYTVPVTLRLTGPLDHDALAAALADVVHRHETLRTIFPTHDGVPCQLVLPEGDALRVVHTDLADLDAAIEADAALPFDLATETSLRTTLHVLGPDDHALSVVAHHIAADGWSLGPLLDDLATAYTARTTGQAPQWTELPVQYVDYTLWQQDLLGTDADPDSLLTRQLGFWAKSLAGAPAEVTLPTDRPRPAVASHAGEILPFTVDADLRESVLRLASSHGVTLFMVLQAALATVCTKLGAGTDVVLGTVVAGRTDESLDDLVGFFVNTLVLRTDTAGDPTFADLLTRVRETDLAAFAHQDVPFERLVEELNPRRSPARHPLFQVMLTVQNATSGAGPAEFAGLPAAGRQVTTRVAKFDLTFAFAESADGLACTIEYATDLYDRETVETLAQRVRRLLGLVVANPSARLSELDVLAAAERHALVTAYNDVLAIPAPRLSVGELFGRQVASTPDAVAVECGDSRLSYAELADQSARIAGLLRWHGVRPGDAVAVLMDRSVDAVAAVVALARLGAVYVPLVESYPLERVRSIVADTEPVVLLVDRPSRGQDMALPVVVASDAAGSEPALDIVVDPDALLYVMFTSGSTGRPKGVGVTHHNVASLVRDSAYGRGPQRILSYSVPAFDASVYEIWVPLAQGGRVVVVPEGRIDTDVLAAVSSAGAVDATYMTTALFAAMAEHEIAALRALDVVWTGGDVLSPTVLRRVLDQCPGLTVVHVYGPTETTVFCSYEVFGPGRPLVGALSLGKPMDGTAMYLLDADLRPVPVGGVGELYVSGDHVARGYIGRPGTTASRFVACPFGGRMYRTGDLARWRSAGVMEFLGRVDGQVKLRGFRIELGEVERAATAVAGVEQAAAVIREDRPGDKRLVAYLTGDGDTARVLGALAETLPEYVLPSAVVWLESLPRNGNGKLDRQALPAPELPVSVAGAPRTAQEEILCGLFAEVLGVSSVGVDDGFFDLGGHSLLATRLISRVRTVLGAELGIRDLFTAPTVAGLVGRLDAAPRPALRPAARPERLPLSPAQRRLWFLEGWEGRRSVYNVTVALRMTGPLDVGALAMALDDIAARHESLRTVLPAADGEPWQHVTDLGLRLDTRSTRPDRLADDLAEAAEYAFDLAVEPPVLATLFTVAEQEHVLLLVIHHIACDGWSLGPLARDLGTAYSARAADNAPQWTPLPVQYADYTLWLRDLLGTEDDPDSPAAVQLAYWRTRLAALPAELVLPTDRPRPPIASHRGEVIPIAVDADLHAGLLRLARANGTTLFMVLQAALAALYTKLGAGTDIAFGTPVAGRGDEALNELIGVFLNTLVLRTDTSGDPTFASLLGRVRETDLAAFAHQDVPFERLVEVLNPERSSSRHPLFQTSLTLQNRDERAVTVEGDLTVTPMSVRSAAAKFDLSFAFAETHADGAPAGLAGGVEYATDLFDSSTVESVLARLIRILAQVSLDPTIRLRDLDVITPQERRRLIKGTGEPLCTLPHAGVHELFEHHAATTPNAIAVEHAGTELTYRDLNTAANRLARRLLALGAGPERFVALLLPRVPESLTAILAVLKSGAAYVPIDPAYPETRVRQILDGTRPVAVLTVGNIVVPDYPILVLDEPDVVERSGDDLGIPLHSSALAYVIHTSGSTGKPKGVAVQHDSVTRYLRWSVEHYPGLTGSALMHSSSSFDLSVTGLLGPLISGGRVRLADLDAGTVPGRVSTTFLKATPSHLAVLLAGPGEWSPSGELVLGGEALTGDQLREWRRRNPGATVINEYGPTEATVGCAEYRVEPGVDLAPGPVPIGLPGRGSTLYLLDDDLRPVPPGVRGELYIGGIQLARGYLGRPELTATRFVACPFGGRMYRTGDIARWTPAGVLEYLGRADDQVKIRGFRIEPGEVEKVLAAGPGVEQVAVIAREDRPGDQRLVAYLVGDISVDTLRAKAAAVLPEYMVPAAFVVLDALPLTTNGKLDRRALPAPEYAADPAGRTADTPREQILAGLFAEVLGLTSVGIDDDFFALGGHSLLATRLISRIRTVLGAELGIRDLFADPTVAGVDHRLDPLTGARPALTVQERPERLPLSYAQRRLWFLTELEGAGATYNSWLALRLAGPVDVDALRAALGDLLDRHEVLRTVYPVADGVPWQQVLPPLPADLDLITATPDEVERLVLAAAEHPFRLADGPPVRATLITVRPDEHVFVLAVHHIASDGWSLTPLTRDLADAYAARKAGEAPQWTPLSVQYGDYTLWQDKLLGEETEDSTLARQLTFWRETLAGLPEEIALPTDRPRPAVASAAGDLVDIDLDAGTHAALIALARAQGATPFMVLQAAVAVLLTALGAGTDIPLGTPIAGRTDDALDDLVGFFVNTLVLRTDTSGDPTFAELLGRVRTADLVAYSHQDVPFERLVEAINPVRSTARQPLFQTMVALQNTSGDGVVRFAGVDAEPIAVPVRVAKFDLSFTFVETTAPDGTPAGILGGLEYATELFDRESVVGLLDRFTLLLGQLLTDPAVPLSRLEITTAAERDLLDTWNGPVSAMSETTFTTAFAAQARRTPDRLAVVCGDDKYTYAELDARAGQLARYLVDHGAGPERVVAVMLPRSADLVIALLAVFKAGAVFLPIDPDLPAARREHVLRETAPVVVLTDPMPTLDGTLVSDVDVNPDSAAYVIYTSGSTGTPKGVVVSHRALANLMATQQGDALVDTGGAPVRVAVTAPASFDSWLEGPLRLAQGGELHLLTDEVRRDADAVVDYVRRHRIDLLDVTPSFATHLIAAGLLDTGLPLLVLGGEAVPPALWQDLASAGTATYNLYGPTECTVDAFAHRVQGATPSIGRPLPNLRAHVLDDALRPVPPGAPGELYLAGVQLARGYLGSPGLTASRFVADAHGNRMYRTGDRARWTASGHVEFLGRVDDQVKLRGFRIELGEVERVLGAGAEVAQVAVVVREDRPGEPRLVAYVVGDASEAELREAAVAQLPDYMLPSAYVPLAALPVTTNGKLDRAALPAPDVSRVSVGRAARTPRESVLCGLFEEVIGVDGVGVDDNFFELGGHSLLATRLVSRARQVLDMPLTVRTVFRRPTVAALCAERDDASGLDGGLGVLLPLRTGGVGAPLFCVHPATGISWSYSGLLRHVDSPLYGLQTSVPTEPGLPGSVDEIADRYLRAIRTVQPHGPYHLLGWSFGGLVAHAMATHLQAAGEEVALLAALDAYPVPPGPTTPITPDETLAILIGEPPTDYTWPTTPYDLPTEARRANPVLAMLTPAEVTALATAATNHAHLMDTFTPSRFNGDLHLFIAAENHPQGPPLNRWLPHLTGALHTHEIATGHLRMTDPAPLAAIAAVLRPHLGAPAPEQVRT</sequence>
<dbReference type="InterPro" id="IPR023213">
    <property type="entry name" value="CAT-like_dom_sf"/>
</dbReference>
<dbReference type="GO" id="GO:0008610">
    <property type="term" value="P:lipid biosynthetic process"/>
    <property type="evidence" value="ECO:0007669"/>
    <property type="project" value="UniProtKB-ARBA"/>
</dbReference>